<protein>
    <submittedName>
        <fullName evidence="2">Uncharacterized protein</fullName>
    </submittedName>
</protein>
<reference evidence="2" key="1">
    <citation type="submission" date="2021-01" db="EMBL/GenBank/DDBJ databases">
        <authorList>
            <person name="Corre E."/>
            <person name="Pelletier E."/>
            <person name="Niang G."/>
            <person name="Scheremetjew M."/>
            <person name="Finn R."/>
            <person name="Kale V."/>
            <person name="Holt S."/>
            <person name="Cochrane G."/>
            <person name="Meng A."/>
            <person name="Brown T."/>
            <person name="Cohen L."/>
        </authorList>
    </citation>
    <scope>NUCLEOTIDE SEQUENCE</scope>
    <source>
        <strain evidence="2">CCMP3346</strain>
    </source>
</reference>
<sequence length="109" mass="11180">MRSRCVMLSASSQPRSASPALDDIDAIRPIPSTAAMAPRSVIIHVLDLACTSKAAPSTAVCVLPSQPSRRVCVAAGDQDPSPSLSSCVHDDGCDKEAVTQRPCGAGSFG</sequence>
<dbReference type="EMBL" id="HBGB01040026">
    <property type="protein sequence ID" value="CAD9068482.1"/>
    <property type="molecule type" value="Transcribed_RNA"/>
</dbReference>
<gene>
    <name evidence="2" type="ORF">VBRA1451_LOCUS23556</name>
</gene>
<evidence type="ECO:0000256" key="1">
    <source>
        <dbReference type="SAM" id="MobiDB-lite"/>
    </source>
</evidence>
<feature type="region of interest" description="Disordered" evidence="1">
    <location>
        <begin position="1"/>
        <end position="20"/>
    </location>
</feature>
<feature type="compositionally biased region" description="Low complexity" evidence="1">
    <location>
        <begin position="9"/>
        <end position="20"/>
    </location>
</feature>
<evidence type="ECO:0000313" key="2">
    <source>
        <dbReference type="EMBL" id="CAD9068482.1"/>
    </source>
</evidence>
<dbReference type="AlphaFoldDB" id="A0A7S1KAU7"/>
<proteinExistence type="predicted"/>
<name>A0A7S1KAU7_9ALVE</name>
<organism evidence="2">
    <name type="scientific">Vitrella brassicaformis</name>
    <dbReference type="NCBI Taxonomy" id="1169539"/>
    <lineage>
        <taxon>Eukaryota</taxon>
        <taxon>Sar</taxon>
        <taxon>Alveolata</taxon>
        <taxon>Colpodellida</taxon>
        <taxon>Vitrellaceae</taxon>
        <taxon>Vitrella</taxon>
    </lineage>
</organism>
<accession>A0A7S1KAU7</accession>